<dbReference type="Pfam" id="PF00583">
    <property type="entry name" value="Acetyltransf_1"/>
    <property type="match status" value="1"/>
</dbReference>
<reference evidence="3 4" key="1">
    <citation type="submission" date="2018-08" db="EMBL/GenBank/DDBJ databases">
        <title>A genome reference for cultivated species of the human gut microbiota.</title>
        <authorList>
            <person name="Zou Y."/>
            <person name="Xue W."/>
            <person name="Luo G."/>
        </authorList>
    </citation>
    <scope>NUCLEOTIDE SEQUENCE [LARGE SCALE GENOMIC DNA]</scope>
    <source>
        <strain evidence="3 4">TM09-12</strain>
    </source>
</reference>
<organism evidence="3 4">
    <name type="scientific">Hungatella hathewayi</name>
    <dbReference type="NCBI Taxonomy" id="154046"/>
    <lineage>
        <taxon>Bacteria</taxon>
        <taxon>Bacillati</taxon>
        <taxon>Bacillota</taxon>
        <taxon>Clostridia</taxon>
        <taxon>Lachnospirales</taxon>
        <taxon>Lachnospiraceae</taxon>
        <taxon>Hungatella</taxon>
    </lineage>
</organism>
<dbReference type="Proteomes" id="UP000434223">
    <property type="component" value="Unassembled WGS sequence"/>
</dbReference>
<evidence type="ECO:0000313" key="3">
    <source>
        <dbReference type="EMBL" id="RGJ06035.1"/>
    </source>
</evidence>
<name>A0A174V8H0_9FIRM</name>
<dbReference type="InterPro" id="IPR016181">
    <property type="entry name" value="Acyl_CoA_acyltransferase"/>
</dbReference>
<evidence type="ECO:0000313" key="4">
    <source>
        <dbReference type="Proteomes" id="UP000263014"/>
    </source>
</evidence>
<dbReference type="CDD" id="cd04301">
    <property type="entry name" value="NAT_SF"/>
    <property type="match status" value="1"/>
</dbReference>
<gene>
    <name evidence="3" type="ORF">DXD79_08505</name>
    <name evidence="2" type="ORF">GNE07_06475</name>
</gene>
<evidence type="ECO:0000259" key="1">
    <source>
        <dbReference type="Pfam" id="PF00583"/>
    </source>
</evidence>
<dbReference type="GeneID" id="93150283"/>
<dbReference type="AlphaFoldDB" id="A0A174V8H0"/>
<comment type="caution">
    <text evidence="3">The sequence shown here is derived from an EMBL/GenBank/DDBJ whole genome shotgun (WGS) entry which is preliminary data.</text>
</comment>
<dbReference type="SUPFAM" id="SSF55729">
    <property type="entry name" value="Acyl-CoA N-acyltransferases (Nat)"/>
    <property type="match status" value="1"/>
</dbReference>
<dbReference type="InterPro" id="IPR000182">
    <property type="entry name" value="GNAT_dom"/>
</dbReference>
<sequence length="79" mass="9123">MQWRVTDSEAADRERIRNTIKYQKNHDTYFVYEKRTGQAIGFAGVEQITPDIYQEASIALGPEYTGQGYGKFLLNTGWE</sequence>
<evidence type="ECO:0000313" key="5">
    <source>
        <dbReference type="Proteomes" id="UP000434223"/>
    </source>
</evidence>
<accession>A0A174V8H0</accession>
<reference evidence="2 5" key="2">
    <citation type="submission" date="2019-09" db="EMBL/GenBank/DDBJ databases">
        <title>Draft genome sequencing of Hungatella hathewayi 123Y-2.</title>
        <authorList>
            <person name="Lv Q."/>
            <person name="Li S."/>
        </authorList>
    </citation>
    <scope>NUCLEOTIDE SEQUENCE [LARGE SCALE GENOMIC DNA]</scope>
    <source>
        <strain evidence="2 5">123Y-2</strain>
    </source>
</reference>
<protein>
    <submittedName>
        <fullName evidence="3">GNAT family N-acetyltransferase</fullName>
    </submittedName>
</protein>
<dbReference type="Proteomes" id="UP000263014">
    <property type="component" value="Unassembled WGS sequence"/>
</dbReference>
<keyword evidence="3" id="KW-0808">Transferase</keyword>
<feature type="domain" description="N-acetyltransferase" evidence="1">
    <location>
        <begin position="13"/>
        <end position="76"/>
    </location>
</feature>
<dbReference type="GO" id="GO:0016747">
    <property type="term" value="F:acyltransferase activity, transferring groups other than amino-acyl groups"/>
    <property type="evidence" value="ECO:0007669"/>
    <property type="project" value="InterPro"/>
</dbReference>
<evidence type="ECO:0000313" key="2">
    <source>
        <dbReference type="EMBL" id="MUB62705.1"/>
    </source>
</evidence>
<dbReference type="RefSeq" id="WP_006775217.1">
    <property type="nucleotide sequence ID" value="NZ_CABJBJ010000011.1"/>
</dbReference>
<dbReference type="OrthoDB" id="9795206at2"/>
<proteinExistence type="predicted"/>
<dbReference type="Gene3D" id="3.40.630.30">
    <property type="match status" value="1"/>
</dbReference>
<dbReference type="EMBL" id="QSON01000003">
    <property type="protein sequence ID" value="RGJ06035.1"/>
    <property type="molecule type" value="Genomic_DNA"/>
</dbReference>
<dbReference type="EMBL" id="WNME01000003">
    <property type="protein sequence ID" value="MUB62705.1"/>
    <property type="molecule type" value="Genomic_DNA"/>
</dbReference>